<dbReference type="EC" id="1.5.98.2" evidence="4"/>
<dbReference type="InterPro" id="IPR050564">
    <property type="entry name" value="F420-G6PD/mer"/>
</dbReference>
<dbReference type="Proteomes" id="UP001430377">
    <property type="component" value="Unassembled WGS sequence"/>
</dbReference>
<evidence type="ECO:0000256" key="3">
    <source>
        <dbReference type="ARBA" id="ARBA00023002"/>
    </source>
</evidence>
<dbReference type="HAMAP" id="MF_01091">
    <property type="entry name" value="F420_mer"/>
    <property type="match status" value="1"/>
</dbReference>
<comment type="function">
    <text evidence="4">Catalyzes the oxidation of methyl-H(4)MPT to methylene-H(4)MPT.</text>
</comment>
<accession>A0AAW4PN23</accession>
<dbReference type="InterPro" id="IPR019946">
    <property type="entry name" value="MeH4methanopterin_reductase"/>
</dbReference>
<comment type="subcellular location">
    <subcellularLocation>
        <location evidence="4">Cytoplasm</location>
    </subcellularLocation>
</comment>
<sequence length="327" mass="34889">MYGIELTPEHPVAQLSDFAVQAEEAGFDAVFASHHYNNRDQFMSLGAMASQTDEILLGPGIANPYETHPVTLASRTATLAETSDGRAVFGVGPGDKSTIRNLGFDHDDALRRVLETFKVAQRLWDGERVDHDGTFTADDAGLNYEVGEIPVYVGAQGPHMTRMAAKHADGALYNGAHPKDLAWAREQVEEMAEDRVADTEFDLAAYASVSVAEDADAAREAARPPVAFVAAGSPPPVLDRHGIDHDVASDVGDAISAGEFETAFGLVTESMLEAFCITGTPEDVAERTEALREHADSVVFASPLGPDVERAISLLGAAVTDRRSPDA</sequence>
<comment type="catalytic activity">
    <reaction evidence="4">
        <text>5-methyl-5,6,7,8-tetrahydromethanopterin + oxidized coenzyme F420-(gamma-L-Glu)(n) + H(+) = 5,10-methylenetetrahydromethanopterin + reduced coenzyme F420-(gamma-L-Glu)(n)</text>
        <dbReference type="Rhea" id="RHEA:21144"/>
        <dbReference type="Rhea" id="RHEA-COMP:12939"/>
        <dbReference type="Rhea" id="RHEA-COMP:14378"/>
        <dbReference type="ChEBI" id="CHEBI:15378"/>
        <dbReference type="ChEBI" id="CHEBI:57818"/>
        <dbReference type="ChEBI" id="CHEBI:58116"/>
        <dbReference type="ChEBI" id="CHEBI:133980"/>
        <dbReference type="ChEBI" id="CHEBI:139511"/>
        <dbReference type="EC" id="1.5.98.2"/>
    </reaction>
</comment>
<dbReference type="GO" id="GO:0006730">
    <property type="term" value="P:one-carbon metabolic process"/>
    <property type="evidence" value="ECO:0007669"/>
    <property type="project" value="UniProtKB-UniRule"/>
</dbReference>
<dbReference type="Gene3D" id="3.20.20.30">
    <property type="entry name" value="Luciferase-like domain"/>
    <property type="match status" value="1"/>
</dbReference>
<evidence type="ECO:0000259" key="5">
    <source>
        <dbReference type="Pfam" id="PF00296"/>
    </source>
</evidence>
<dbReference type="Pfam" id="PF00296">
    <property type="entry name" value="Bac_luciferase"/>
    <property type="match status" value="1"/>
</dbReference>
<evidence type="ECO:0000256" key="2">
    <source>
        <dbReference type="ARBA" id="ARBA00022563"/>
    </source>
</evidence>
<dbReference type="PANTHER" id="PTHR43244:SF1">
    <property type="entry name" value="5,10-METHYLENETETRAHYDROMETHANOPTERIN REDUCTASE"/>
    <property type="match status" value="1"/>
</dbReference>
<dbReference type="PANTHER" id="PTHR43244">
    <property type="match status" value="1"/>
</dbReference>
<evidence type="ECO:0000256" key="1">
    <source>
        <dbReference type="ARBA" id="ARBA00022490"/>
    </source>
</evidence>
<gene>
    <name evidence="4" type="primary">mer</name>
    <name evidence="6" type="ORF">EGH21_08100</name>
</gene>
<evidence type="ECO:0000256" key="4">
    <source>
        <dbReference type="HAMAP-Rule" id="MF_01091"/>
    </source>
</evidence>
<dbReference type="GO" id="GO:0005737">
    <property type="term" value="C:cytoplasm"/>
    <property type="evidence" value="ECO:0007669"/>
    <property type="project" value="UniProtKB-SubCell"/>
</dbReference>
<organism evidence="6 7">
    <name type="scientific">Haloarcula rubra</name>
    <dbReference type="NCBI Taxonomy" id="2487747"/>
    <lineage>
        <taxon>Archaea</taxon>
        <taxon>Methanobacteriati</taxon>
        <taxon>Methanobacteriota</taxon>
        <taxon>Stenosarchaea group</taxon>
        <taxon>Halobacteria</taxon>
        <taxon>Halobacteriales</taxon>
        <taxon>Haloarculaceae</taxon>
        <taxon>Haloarcula</taxon>
    </lineage>
</organism>
<proteinExistence type="inferred from homology"/>
<comment type="similarity">
    <text evidence="4">Belongs to the mer family.</text>
</comment>
<keyword evidence="2 4" id="KW-0554">One-carbon metabolism</keyword>
<reference evidence="6 7" key="1">
    <citation type="submission" date="2021-06" db="EMBL/GenBank/DDBJ databases">
        <title>Halomicroarcula sp. a new haloarchaeum isolated from saline soil.</title>
        <authorList>
            <person name="Duran-Viseras A."/>
            <person name="Sanchez-Porro C."/>
            <person name="Ventosa A."/>
        </authorList>
    </citation>
    <scope>NUCLEOTIDE SEQUENCE [LARGE SCALE GENOMIC DNA]</scope>
    <source>
        <strain evidence="6 7">F13</strain>
    </source>
</reference>
<dbReference type="AlphaFoldDB" id="A0AAW4PN23"/>
<name>A0AAW4PN23_9EURY</name>
<keyword evidence="7" id="KW-1185">Reference proteome</keyword>
<dbReference type="GO" id="GO:0016705">
    <property type="term" value="F:oxidoreductase activity, acting on paired donors, with incorporation or reduction of molecular oxygen"/>
    <property type="evidence" value="ECO:0007669"/>
    <property type="project" value="InterPro"/>
</dbReference>
<evidence type="ECO:0000313" key="7">
    <source>
        <dbReference type="Proteomes" id="UP001430377"/>
    </source>
</evidence>
<dbReference type="RefSeq" id="WP_220617955.1">
    <property type="nucleotide sequence ID" value="NZ_RKLR01000002.1"/>
</dbReference>
<dbReference type="GO" id="GO:0018537">
    <property type="term" value="F:coenzyme F420-dependent N5,N10-methenyltetrahydromethanopterin reductase activity"/>
    <property type="evidence" value="ECO:0007669"/>
    <property type="project" value="UniProtKB-UniRule"/>
</dbReference>
<comment type="caution">
    <text evidence="6">The sequence shown here is derived from an EMBL/GenBank/DDBJ whole genome shotgun (WGS) entry which is preliminary data.</text>
</comment>
<keyword evidence="1 4" id="KW-0963">Cytoplasm</keyword>
<feature type="domain" description="Luciferase-like" evidence="5">
    <location>
        <begin position="9"/>
        <end position="293"/>
    </location>
</feature>
<dbReference type="InterPro" id="IPR011251">
    <property type="entry name" value="Luciferase-like_dom"/>
</dbReference>
<protein>
    <recommendedName>
        <fullName evidence="4">5,10-methylenetetrahydromethanopterin reductase</fullName>
        <ecNumber evidence="4">1.5.98.2</ecNumber>
    </recommendedName>
    <alternativeName>
        <fullName evidence="4">Coenzyme F420-dependent N(5),N(10)-methylenetetrahydromethanopterin reductase</fullName>
    </alternativeName>
    <alternativeName>
        <fullName evidence="4">Methylene-H(4)MPT reductase</fullName>
    </alternativeName>
</protein>
<dbReference type="NCBIfam" id="NF002619">
    <property type="entry name" value="PRK02271.1"/>
    <property type="match status" value="1"/>
</dbReference>
<dbReference type="InterPro" id="IPR036661">
    <property type="entry name" value="Luciferase-like_sf"/>
</dbReference>
<evidence type="ECO:0000313" key="6">
    <source>
        <dbReference type="EMBL" id="MBX0322988.1"/>
    </source>
</evidence>
<keyword evidence="3 4" id="KW-0560">Oxidoreductase</keyword>
<dbReference type="EMBL" id="RKLR01000002">
    <property type="protein sequence ID" value="MBX0322988.1"/>
    <property type="molecule type" value="Genomic_DNA"/>
</dbReference>
<dbReference type="SUPFAM" id="SSF51679">
    <property type="entry name" value="Bacterial luciferase-like"/>
    <property type="match status" value="1"/>
</dbReference>